<dbReference type="EMBL" id="JABSOD010000021">
    <property type="protein sequence ID" value="NRQ44073.1"/>
    <property type="molecule type" value="Genomic_DNA"/>
</dbReference>
<dbReference type="GO" id="GO:0005886">
    <property type="term" value="C:plasma membrane"/>
    <property type="evidence" value="ECO:0007669"/>
    <property type="project" value="UniProtKB-SubCell"/>
</dbReference>
<accession>A0A7Y5ATB4</accession>
<gene>
    <name evidence="9" type="ORF">HRH59_16130</name>
</gene>
<comment type="caution">
    <text evidence="9">The sequence shown here is derived from an EMBL/GenBank/DDBJ whole genome shotgun (WGS) entry which is preliminary data.</text>
</comment>
<evidence type="ECO:0000256" key="8">
    <source>
        <dbReference type="SAM" id="Phobius"/>
    </source>
</evidence>
<dbReference type="RefSeq" id="WP_173502302.1">
    <property type="nucleotide sequence ID" value="NZ_JABSOD010000021.1"/>
</dbReference>
<protein>
    <submittedName>
        <fullName evidence="9">AI-2E family transporter</fullName>
    </submittedName>
</protein>
<dbReference type="InterPro" id="IPR002549">
    <property type="entry name" value="AI-2E-like"/>
</dbReference>
<feature type="transmembrane region" description="Helical" evidence="8">
    <location>
        <begin position="71"/>
        <end position="93"/>
    </location>
</feature>
<evidence type="ECO:0000256" key="6">
    <source>
        <dbReference type="ARBA" id="ARBA00022989"/>
    </source>
</evidence>
<feature type="transmembrane region" description="Helical" evidence="8">
    <location>
        <begin position="244"/>
        <end position="270"/>
    </location>
</feature>
<dbReference type="Proteomes" id="UP000523161">
    <property type="component" value="Unassembled WGS sequence"/>
</dbReference>
<evidence type="ECO:0000256" key="2">
    <source>
        <dbReference type="ARBA" id="ARBA00009773"/>
    </source>
</evidence>
<name>A0A7Y5ATB4_9GAMM</name>
<dbReference type="PANTHER" id="PTHR21716:SF53">
    <property type="entry name" value="PERMEASE PERM-RELATED"/>
    <property type="match status" value="1"/>
</dbReference>
<feature type="transmembrane region" description="Helical" evidence="8">
    <location>
        <begin position="153"/>
        <end position="177"/>
    </location>
</feature>
<feature type="transmembrane region" description="Helical" evidence="8">
    <location>
        <begin position="21"/>
        <end position="51"/>
    </location>
</feature>
<sequence>MLDWLKKWYANKFSDPQVVTLFLLLLIGFMAIYWLSGIMAPVLVAIAFAYLLEWPVVRLGKLGLSRGVSTVLVVAAFIGVATLTLMWLIPIVWYQGRNLLRDLPQMIEQGKAYLLELPVSFPGVVSVEQINILMHSVDERLMKFGTNMLQLSLASIVDLVALLIYLVLVPLMVFFMLKDKTQLTTSFVQLLPTERKLISQVWHEMNAQIMNYIRGKILEILIVGACSYAVFAVFGLNYPLLLGVLVGLSVLIPYVGAAVVTLPVALVAFFQWGPTAEFGYLMLAYGIIQALDGNLLVPLLFSEAVDLNPVFIIIAVLFFGGLFGFWGIFFAIPLASLVKATVNAWSGRVHPHAEETKTQQ</sequence>
<dbReference type="Pfam" id="PF01594">
    <property type="entry name" value="AI-2E_transport"/>
    <property type="match status" value="1"/>
</dbReference>
<feature type="transmembrane region" description="Helical" evidence="8">
    <location>
        <begin position="282"/>
        <end position="301"/>
    </location>
</feature>
<keyword evidence="10" id="KW-1185">Reference proteome</keyword>
<feature type="transmembrane region" description="Helical" evidence="8">
    <location>
        <begin position="307"/>
        <end position="332"/>
    </location>
</feature>
<evidence type="ECO:0000256" key="3">
    <source>
        <dbReference type="ARBA" id="ARBA00022448"/>
    </source>
</evidence>
<organism evidence="9 10">
    <name type="scientific">Rheinheimera lutimaris</name>
    <dbReference type="NCBI Taxonomy" id="2740584"/>
    <lineage>
        <taxon>Bacteria</taxon>
        <taxon>Pseudomonadati</taxon>
        <taxon>Pseudomonadota</taxon>
        <taxon>Gammaproteobacteria</taxon>
        <taxon>Chromatiales</taxon>
        <taxon>Chromatiaceae</taxon>
        <taxon>Rheinheimera</taxon>
    </lineage>
</organism>
<evidence type="ECO:0000256" key="4">
    <source>
        <dbReference type="ARBA" id="ARBA00022475"/>
    </source>
</evidence>
<evidence type="ECO:0000256" key="7">
    <source>
        <dbReference type="ARBA" id="ARBA00023136"/>
    </source>
</evidence>
<feature type="transmembrane region" description="Helical" evidence="8">
    <location>
        <begin position="113"/>
        <end position="133"/>
    </location>
</feature>
<reference evidence="9 10" key="1">
    <citation type="submission" date="2020-06" db="EMBL/GenBank/DDBJ databases">
        <title>Rheinheimera sp. nov., a marine bacterium isolated from coastal.</title>
        <authorList>
            <person name="Yu Q."/>
            <person name="Qi Y."/>
            <person name="Pu J."/>
        </authorList>
    </citation>
    <scope>NUCLEOTIDE SEQUENCE [LARGE SCALE GENOMIC DNA]</scope>
    <source>
        <strain evidence="9 10">YQF-2</strain>
    </source>
</reference>
<dbReference type="GO" id="GO:0055085">
    <property type="term" value="P:transmembrane transport"/>
    <property type="evidence" value="ECO:0007669"/>
    <property type="project" value="TreeGrafter"/>
</dbReference>
<evidence type="ECO:0000256" key="5">
    <source>
        <dbReference type="ARBA" id="ARBA00022692"/>
    </source>
</evidence>
<dbReference type="AlphaFoldDB" id="A0A7Y5ATB4"/>
<dbReference type="PANTHER" id="PTHR21716">
    <property type="entry name" value="TRANSMEMBRANE PROTEIN"/>
    <property type="match status" value="1"/>
</dbReference>
<keyword evidence="6 8" id="KW-1133">Transmembrane helix</keyword>
<keyword evidence="3" id="KW-0813">Transport</keyword>
<comment type="similarity">
    <text evidence="2">Belongs to the autoinducer-2 exporter (AI-2E) (TC 2.A.86) family.</text>
</comment>
<keyword evidence="7 8" id="KW-0472">Membrane</keyword>
<feature type="transmembrane region" description="Helical" evidence="8">
    <location>
        <begin position="217"/>
        <end position="238"/>
    </location>
</feature>
<proteinExistence type="inferred from homology"/>
<keyword evidence="5 8" id="KW-0812">Transmembrane</keyword>
<keyword evidence="4" id="KW-1003">Cell membrane</keyword>
<evidence type="ECO:0000313" key="10">
    <source>
        <dbReference type="Proteomes" id="UP000523161"/>
    </source>
</evidence>
<evidence type="ECO:0000313" key="9">
    <source>
        <dbReference type="EMBL" id="NRQ44073.1"/>
    </source>
</evidence>
<comment type="subcellular location">
    <subcellularLocation>
        <location evidence="1">Cell membrane</location>
        <topology evidence="1">Multi-pass membrane protein</topology>
    </subcellularLocation>
</comment>
<evidence type="ECO:0000256" key="1">
    <source>
        <dbReference type="ARBA" id="ARBA00004651"/>
    </source>
</evidence>